<dbReference type="PROSITE" id="PS51257">
    <property type="entry name" value="PROKAR_LIPOPROTEIN"/>
    <property type="match status" value="1"/>
</dbReference>
<dbReference type="PANTHER" id="PTHR43649">
    <property type="entry name" value="ARABINOSE-BINDING PROTEIN-RELATED"/>
    <property type="match status" value="1"/>
</dbReference>
<keyword evidence="2" id="KW-1185">Reference proteome</keyword>
<dbReference type="OrthoDB" id="353914at2"/>
<reference evidence="1 2" key="1">
    <citation type="submission" date="2017-03" db="EMBL/GenBank/DDBJ databases">
        <title>Complete genome sequence of Paenibacillus Kribbensis producing bioflocculants.</title>
        <authorList>
            <person name="Lee H.-G."/>
            <person name="Oh H.-M."/>
        </authorList>
    </citation>
    <scope>NUCLEOTIDE SEQUENCE [LARGE SCALE GENOMIC DNA]</scope>
    <source>
        <strain evidence="1 2">AM49</strain>
    </source>
</reference>
<dbReference type="Gene3D" id="3.40.190.10">
    <property type="entry name" value="Periplasmic binding protein-like II"/>
    <property type="match status" value="2"/>
</dbReference>
<dbReference type="Proteomes" id="UP000214666">
    <property type="component" value="Chromosome"/>
</dbReference>
<sequence>MIKARKNNMKKSIILLTLVALVVLLAGCGGKKTSEELPDSTIKVNGDTPSWKNDKATAELDWYINFDWFAQTWGNDVSSKYITKDTGVSISYLGGSDDKLNTMMASGDLPDIITMDGNNPFVKDADKFAIPLDVLAKKYDPYFLDKAAKPETLKFFTRDDGHIYGYPNFSNTKSDYEKGGIYGNQAFLVRKDIYEQLGKPDMTTPEGFISALEAAQKLGTKDELGKTVIPIGVSPFTEENPEKNGVFNRTLADFIGVPMLTKDGKYYDRYTDADFQKWLKVFVDARQKGLADRDMITMTKDDKDARLTNGSYFAYFASDLNGEPDPLSVWGKEHPDKEYIAVNGPASTIGNKTVLPGTSIEGWTQTFITKNAKNPQKAMELVTYLVSEYGNNVMNFGREGETYTIKDGKPVLNPDLLEFKQTDPAGFEKKVGLTTHLWLQDSALLSRQMGISQFPKALQQPKKWTQDYVAPQFELASLDVYLSKESSRNKEKIDQNWAQTIAKILDAKSDSEVDQAMNEFIQYRKDNGYDKLVEERNNQIAANVKKLQ</sequence>
<dbReference type="KEGG" id="pkb:B4V02_12510"/>
<dbReference type="AlphaFoldDB" id="A0A222WLS7"/>
<organism evidence="1 2">
    <name type="scientific">Paenibacillus kribbensis</name>
    <dbReference type="NCBI Taxonomy" id="172713"/>
    <lineage>
        <taxon>Bacteria</taxon>
        <taxon>Bacillati</taxon>
        <taxon>Bacillota</taxon>
        <taxon>Bacilli</taxon>
        <taxon>Bacillales</taxon>
        <taxon>Paenibacillaceae</taxon>
        <taxon>Paenibacillus</taxon>
    </lineage>
</organism>
<protein>
    <submittedName>
        <fullName evidence="1">ABC transporter substrate-binding protein</fullName>
    </submittedName>
</protein>
<proteinExistence type="predicted"/>
<name>A0A222WLS7_9BACL</name>
<dbReference type="STRING" id="172713.GCA_001705305_01057"/>
<dbReference type="InterPro" id="IPR050490">
    <property type="entry name" value="Bact_solute-bd_prot1"/>
</dbReference>
<accession>A0A222WLS7</accession>
<dbReference type="PANTHER" id="PTHR43649:SF12">
    <property type="entry name" value="DIACETYLCHITOBIOSE BINDING PROTEIN DASA"/>
    <property type="match status" value="1"/>
</dbReference>
<dbReference type="EMBL" id="CP020028">
    <property type="protein sequence ID" value="ASR47440.1"/>
    <property type="molecule type" value="Genomic_DNA"/>
</dbReference>
<gene>
    <name evidence="1" type="ORF">B4V02_12510</name>
</gene>
<evidence type="ECO:0000313" key="1">
    <source>
        <dbReference type="EMBL" id="ASR47440.1"/>
    </source>
</evidence>
<dbReference type="SUPFAM" id="SSF53850">
    <property type="entry name" value="Periplasmic binding protein-like II"/>
    <property type="match status" value="1"/>
</dbReference>
<evidence type="ECO:0000313" key="2">
    <source>
        <dbReference type="Proteomes" id="UP000214666"/>
    </source>
</evidence>